<evidence type="ECO:0000256" key="2">
    <source>
        <dbReference type="ARBA" id="ARBA00022884"/>
    </source>
</evidence>
<dbReference type="InterPro" id="IPR051270">
    <property type="entry name" value="Tyrosine-tRNA_ligase_regulator"/>
</dbReference>
<accession>A0AAX4PKE5</accession>
<gene>
    <name evidence="5" type="ORF">HKI87_15g79110</name>
</gene>
<organism evidence="5 6">
    <name type="scientific">Chloropicon roscoffensis</name>
    <dbReference type="NCBI Taxonomy" id="1461544"/>
    <lineage>
        <taxon>Eukaryota</taxon>
        <taxon>Viridiplantae</taxon>
        <taxon>Chlorophyta</taxon>
        <taxon>Chloropicophyceae</taxon>
        <taxon>Chloropicales</taxon>
        <taxon>Chloropicaceae</taxon>
        <taxon>Chloropicon</taxon>
    </lineage>
</organism>
<dbReference type="PANTHER" id="PTHR11586:SF37">
    <property type="entry name" value="TRNA-BINDING DOMAIN-CONTAINING PROTEIN"/>
    <property type="match status" value="1"/>
</dbReference>
<dbReference type="Proteomes" id="UP001472866">
    <property type="component" value="Chromosome 15"/>
</dbReference>
<evidence type="ECO:0000256" key="1">
    <source>
        <dbReference type="ARBA" id="ARBA00022555"/>
    </source>
</evidence>
<proteinExistence type="predicted"/>
<evidence type="ECO:0000313" key="6">
    <source>
        <dbReference type="Proteomes" id="UP001472866"/>
    </source>
</evidence>
<dbReference type="GO" id="GO:0000049">
    <property type="term" value="F:tRNA binding"/>
    <property type="evidence" value="ECO:0007669"/>
    <property type="project" value="UniProtKB-UniRule"/>
</dbReference>
<dbReference type="Gene3D" id="2.40.50.140">
    <property type="entry name" value="Nucleic acid-binding proteins"/>
    <property type="match status" value="1"/>
</dbReference>
<keyword evidence="2 3" id="KW-0694">RNA-binding</keyword>
<evidence type="ECO:0000313" key="5">
    <source>
        <dbReference type="EMBL" id="WZN66346.1"/>
    </source>
</evidence>
<dbReference type="PROSITE" id="PS50886">
    <property type="entry name" value="TRBD"/>
    <property type="match status" value="1"/>
</dbReference>
<keyword evidence="6" id="KW-1185">Reference proteome</keyword>
<keyword evidence="1 3" id="KW-0820">tRNA-binding</keyword>
<name>A0AAX4PKE5_9CHLO</name>
<dbReference type="EMBL" id="CP151515">
    <property type="protein sequence ID" value="WZN66346.1"/>
    <property type="molecule type" value="Genomic_DNA"/>
</dbReference>
<dbReference type="InterPro" id="IPR012340">
    <property type="entry name" value="NA-bd_OB-fold"/>
</dbReference>
<evidence type="ECO:0000256" key="3">
    <source>
        <dbReference type="PROSITE-ProRule" id="PRU00209"/>
    </source>
</evidence>
<sequence length="133" mass="14403">MGGEHFIDKNALLYAPEKLERKPETTITGFLGVDIRAGKVLAVEDFPQMRKPSYKIQVDFGPAVGPLWTSAQVTNYAKEELVGRVVVGTINLGAKKLPTGFVSEFLVMGALNPDGTVRLLDLPQDTLPGSCVM</sequence>
<dbReference type="InterPro" id="IPR002547">
    <property type="entry name" value="tRNA-bd_dom"/>
</dbReference>
<dbReference type="SUPFAM" id="SSF50249">
    <property type="entry name" value="Nucleic acid-binding proteins"/>
    <property type="match status" value="1"/>
</dbReference>
<dbReference type="AlphaFoldDB" id="A0AAX4PKE5"/>
<dbReference type="Pfam" id="PF01588">
    <property type="entry name" value="tRNA_bind"/>
    <property type="match status" value="1"/>
</dbReference>
<protein>
    <submittedName>
        <fullName evidence="5">tRNA-binding domain-containing protein</fullName>
    </submittedName>
</protein>
<feature type="domain" description="TRNA-binding" evidence="4">
    <location>
        <begin position="29"/>
        <end position="133"/>
    </location>
</feature>
<evidence type="ECO:0000259" key="4">
    <source>
        <dbReference type="PROSITE" id="PS50886"/>
    </source>
</evidence>
<reference evidence="5 6" key="1">
    <citation type="submission" date="2024-03" db="EMBL/GenBank/DDBJ databases">
        <title>Complete genome sequence of the green alga Chloropicon roscoffensis RCC1871.</title>
        <authorList>
            <person name="Lemieux C."/>
            <person name="Pombert J.-F."/>
            <person name="Otis C."/>
            <person name="Turmel M."/>
        </authorList>
    </citation>
    <scope>NUCLEOTIDE SEQUENCE [LARGE SCALE GENOMIC DNA]</scope>
    <source>
        <strain evidence="5 6">RCC1871</strain>
    </source>
</reference>
<dbReference type="PANTHER" id="PTHR11586">
    <property type="entry name" value="TRNA-AMINOACYLATION COFACTOR ARC1 FAMILY MEMBER"/>
    <property type="match status" value="1"/>
</dbReference>